<dbReference type="Proteomes" id="UP000008068">
    <property type="component" value="Unassembled WGS sequence"/>
</dbReference>
<keyword evidence="1" id="KW-0472">Membrane</keyword>
<dbReference type="GO" id="GO:0051377">
    <property type="term" value="F:mannose-ethanolamine phosphotransferase activity"/>
    <property type="evidence" value="ECO:0007669"/>
    <property type="project" value="TreeGrafter"/>
</dbReference>
<gene>
    <name evidence="2" type="ORF">CAEBREN_31513</name>
</gene>
<dbReference type="InterPro" id="IPR039524">
    <property type="entry name" value="PIGO/GPI13"/>
</dbReference>
<dbReference type="AlphaFoldDB" id="G0MIJ0"/>
<keyword evidence="3" id="KW-1185">Reference proteome</keyword>
<accession>G0MIJ0</accession>
<dbReference type="GO" id="GO:0006506">
    <property type="term" value="P:GPI anchor biosynthetic process"/>
    <property type="evidence" value="ECO:0007669"/>
    <property type="project" value="InterPro"/>
</dbReference>
<keyword evidence="1" id="KW-1133">Transmembrane helix</keyword>
<evidence type="ECO:0000313" key="3">
    <source>
        <dbReference type="Proteomes" id="UP000008068"/>
    </source>
</evidence>
<feature type="transmembrane region" description="Helical" evidence="1">
    <location>
        <begin position="137"/>
        <end position="157"/>
    </location>
</feature>
<dbReference type="OrthoDB" id="5839691at2759"/>
<sequence length="373" mass="42089">MIRYFLQALVSLVYVEKLRSSPRPRKPYRINSIWKFLNHESNLLIFAGIMLILRVEPLFHRCREEEIGCEMYWMARQAASLSRDAQVVRLLFALISLCAANFSVFKFYYGHQSHQLKSGSISTSNGLFIEEHFPESIRILSAVSWLLIAAIMLHSVFTSLANDSYRANFTAQLVLGASGICGFAAWREKNSAICAHFALMPVYLLFGDGLTPALISFIALSVFISRFVPKDVLPSVIALLIPFGFYYLGHSPVISSIPWHAAFVGIPGGAALRILPALFVLFHLNFSSISSIFMIPPCSWTVTETLVLMTIRAMFSCLAASIHRRHLMVWKIFAPKFIFECILTISFIFSANLLSIYRRFIGGENEVGREKTH</sequence>
<evidence type="ECO:0000256" key="1">
    <source>
        <dbReference type="SAM" id="Phobius"/>
    </source>
</evidence>
<dbReference type="GO" id="GO:0005789">
    <property type="term" value="C:endoplasmic reticulum membrane"/>
    <property type="evidence" value="ECO:0007669"/>
    <property type="project" value="TreeGrafter"/>
</dbReference>
<organism evidence="3">
    <name type="scientific">Caenorhabditis brenneri</name>
    <name type="common">Nematode worm</name>
    <dbReference type="NCBI Taxonomy" id="135651"/>
    <lineage>
        <taxon>Eukaryota</taxon>
        <taxon>Metazoa</taxon>
        <taxon>Ecdysozoa</taxon>
        <taxon>Nematoda</taxon>
        <taxon>Chromadorea</taxon>
        <taxon>Rhabditida</taxon>
        <taxon>Rhabditina</taxon>
        <taxon>Rhabditomorpha</taxon>
        <taxon>Rhabditoidea</taxon>
        <taxon>Rhabditidae</taxon>
        <taxon>Peloderinae</taxon>
        <taxon>Caenorhabditis</taxon>
    </lineage>
</organism>
<feature type="transmembrane region" description="Helical" evidence="1">
    <location>
        <begin position="90"/>
        <end position="109"/>
    </location>
</feature>
<dbReference type="HOGENOM" id="CLU_742331_0_0_1"/>
<feature type="transmembrane region" description="Helical" evidence="1">
    <location>
        <begin position="232"/>
        <end position="249"/>
    </location>
</feature>
<proteinExistence type="predicted"/>
<reference evidence="3" key="1">
    <citation type="submission" date="2011-07" db="EMBL/GenBank/DDBJ databases">
        <authorList>
            <consortium name="Caenorhabditis brenneri Sequencing and Analysis Consortium"/>
            <person name="Wilson R.K."/>
        </authorList>
    </citation>
    <scope>NUCLEOTIDE SEQUENCE [LARGE SCALE GENOMIC DNA]</scope>
    <source>
        <strain evidence="3">PB2801</strain>
    </source>
</reference>
<dbReference type="PANTHER" id="PTHR23071">
    <property type="entry name" value="PHOSPHATIDYLINOSITOL GLYCAN"/>
    <property type="match status" value="1"/>
</dbReference>
<dbReference type="STRING" id="135651.G0MIJ0"/>
<keyword evidence="1" id="KW-0812">Transmembrane</keyword>
<feature type="transmembrane region" description="Helical" evidence="1">
    <location>
        <begin position="305"/>
        <end position="322"/>
    </location>
</feature>
<dbReference type="eggNOG" id="KOG2126">
    <property type="taxonomic scope" value="Eukaryota"/>
</dbReference>
<protein>
    <submittedName>
        <fullName evidence="2">Uncharacterized protein</fullName>
    </submittedName>
</protein>
<dbReference type="InParanoid" id="G0MIJ0"/>
<feature type="transmembrane region" description="Helical" evidence="1">
    <location>
        <begin position="169"/>
        <end position="186"/>
    </location>
</feature>
<evidence type="ECO:0000313" key="2">
    <source>
        <dbReference type="EMBL" id="EGT31352.1"/>
    </source>
</evidence>
<feature type="transmembrane region" description="Helical" evidence="1">
    <location>
        <begin position="198"/>
        <end position="220"/>
    </location>
</feature>
<dbReference type="EMBL" id="GL379796">
    <property type="protein sequence ID" value="EGT31352.1"/>
    <property type="molecule type" value="Genomic_DNA"/>
</dbReference>
<feature type="transmembrane region" description="Helical" evidence="1">
    <location>
        <begin position="337"/>
        <end position="357"/>
    </location>
</feature>
<name>G0MIJ0_CAEBE</name>
<dbReference type="PANTHER" id="PTHR23071:SF1">
    <property type="entry name" value="GPI ETHANOLAMINE PHOSPHATE TRANSFERASE 3"/>
    <property type="match status" value="1"/>
</dbReference>